<protein>
    <submittedName>
        <fullName evidence="2">Tetratricopeptide repeat protein</fullName>
    </submittedName>
</protein>
<dbReference type="SMART" id="SM00028">
    <property type="entry name" value="TPR"/>
    <property type="match status" value="3"/>
</dbReference>
<evidence type="ECO:0000313" key="2">
    <source>
        <dbReference type="EMBL" id="QGY40063.1"/>
    </source>
</evidence>
<reference evidence="2 3" key="1">
    <citation type="submission" date="2019-11" db="EMBL/GenBank/DDBJ databases">
        <authorList>
            <person name="Zheng R.K."/>
            <person name="Sun C.M."/>
        </authorList>
    </citation>
    <scope>NUCLEOTIDE SEQUENCE [LARGE SCALE GENOMIC DNA]</scope>
    <source>
        <strain evidence="2 3">SRB007</strain>
    </source>
</reference>
<accession>A0A6I6JHW5</accession>
<dbReference type="InterPro" id="IPR011990">
    <property type="entry name" value="TPR-like_helical_dom_sf"/>
</dbReference>
<dbReference type="Pfam" id="PF14559">
    <property type="entry name" value="TPR_19"/>
    <property type="match status" value="1"/>
</dbReference>
<dbReference type="Proteomes" id="UP000428328">
    <property type="component" value="Chromosome"/>
</dbReference>
<name>A0A6I6JHW5_9BACT</name>
<dbReference type="EMBL" id="CP046400">
    <property type="protein sequence ID" value="QGY40063.1"/>
    <property type="molecule type" value="Genomic_DNA"/>
</dbReference>
<dbReference type="PANTHER" id="PTHR12558:SF13">
    <property type="entry name" value="CELL DIVISION CYCLE PROTEIN 27 HOMOLOG"/>
    <property type="match status" value="1"/>
</dbReference>
<dbReference type="SUPFAM" id="SSF48452">
    <property type="entry name" value="TPR-like"/>
    <property type="match status" value="1"/>
</dbReference>
<dbReference type="PANTHER" id="PTHR12558">
    <property type="entry name" value="CELL DIVISION CYCLE 16,23,27"/>
    <property type="match status" value="1"/>
</dbReference>
<proteinExistence type="predicted"/>
<dbReference type="InterPro" id="IPR019734">
    <property type="entry name" value="TPR_rpt"/>
</dbReference>
<dbReference type="KEGG" id="psel:GM415_07955"/>
<dbReference type="AlphaFoldDB" id="A0A6I6JHW5"/>
<sequence length="246" mass="28031">MSAPHDSGPIEGVFGIERHSKIGTGTTAKRVKAKAFYYVKEVEDDTVEMQLINNKLTPCGPIERISKEELLEDYLPMPQLYKDVLGNLRKVQKALARGDKFRKRNETFTAEFEYANALDLDEANVRANFGIGLCLLARDEKEKAQEVFDRIVKIDAAFADEHKHLFNEYGIALRREKMLQQAVDYYRRALELSSDDENLWYNLGRALFDMEDWAGCADAAQHCLALNPDHPEGGKLLAYLTKNELI</sequence>
<evidence type="ECO:0000256" key="1">
    <source>
        <dbReference type="PROSITE-ProRule" id="PRU00339"/>
    </source>
</evidence>
<dbReference type="PROSITE" id="PS50005">
    <property type="entry name" value="TPR"/>
    <property type="match status" value="1"/>
</dbReference>
<dbReference type="Pfam" id="PF13174">
    <property type="entry name" value="TPR_6"/>
    <property type="match status" value="1"/>
</dbReference>
<dbReference type="RefSeq" id="WP_158947287.1">
    <property type="nucleotide sequence ID" value="NZ_CP046400.1"/>
</dbReference>
<dbReference type="Gene3D" id="1.25.40.10">
    <property type="entry name" value="Tetratricopeptide repeat domain"/>
    <property type="match status" value="2"/>
</dbReference>
<organism evidence="2 3">
    <name type="scientific">Pseudodesulfovibrio cashew</name>
    <dbReference type="NCBI Taxonomy" id="2678688"/>
    <lineage>
        <taxon>Bacteria</taxon>
        <taxon>Pseudomonadati</taxon>
        <taxon>Thermodesulfobacteriota</taxon>
        <taxon>Desulfovibrionia</taxon>
        <taxon>Desulfovibrionales</taxon>
        <taxon>Desulfovibrionaceae</taxon>
    </lineage>
</organism>
<keyword evidence="1" id="KW-0802">TPR repeat</keyword>
<keyword evidence="3" id="KW-1185">Reference proteome</keyword>
<gene>
    <name evidence="2" type="ORF">GM415_07955</name>
</gene>
<feature type="repeat" description="TPR" evidence="1">
    <location>
        <begin position="163"/>
        <end position="196"/>
    </location>
</feature>
<evidence type="ECO:0000313" key="3">
    <source>
        <dbReference type="Proteomes" id="UP000428328"/>
    </source>
</evidence>